<dbReference type="InterPro" id="IPR050222">
    <property type="entry name" value="MATE_MdtK"/>
</dbReference>
<feature type="transmembrane region" description="Helical" evidence="2">
    <location>
        <begin position="134"/>
        <end position="153"/>
    </location>
</feature>
<feature type="transmembrane region" description="Helical" evidence="2">
    <location>
        <begin position="330"/>
        <end position="350"/>
    </location>
</feature>
<feature type="transmembrane region" description="Helical" evidence="2">
    <location>
        <begin position="84"/>
        <end position="105"/>
    </location>
</feature>
<keyword evidence="2" id="KW-0812">Transmembrane</keyword>
<dbReference type="RefSeq" id="WP_016921440.1">
    <property type="nucleotide sequence ID" value="NZ_CP044333.1"/>
</dbReference>
<keyword evidence="2" id="KW-0472">Membrane</keyword>
<dbReference type="Proteomes" id="UP000422569">
    <property type="component" value="Plasmid unnamed2"/>
</dbReference>
<feature type="transmembrane region" description="Helical" evidence="2">
    <location>
        <begin position="261"/>
        <end position="280"/>
    </location>
</feature>
<geneLocation type="plasmid" evidence="3">
    <name>unnamed2</name>
</geneLocation>
<proteinExistence type="predicted"/>
<dbReference type="InterPro" id="IPR054667">
    <property type="entry name" value="Export_MbnM"/>
</dbReference>
<keyword evidence="2" id="KW-1133">Transmembrane helix</keyword>
<evidence type="ECO:0000256" key="1">
    <source>
        <dbReference type="ARBA" id="ARBA00022448"/>
    </source>
</evidence>
<dbReference type="PANTHER" id="PTHR43298">
    <property type="entry name" value="MULTIDRUG RESISTANCE PROTEIN NORM-RELATED"/>
    <property type="match status" value="1"/>
</dbReference>
<feature type="transmembrane region" description="Helical" evidence="2">
    <location>
        <begin position="300"/>
        <end position="318"/>
    </location>
</feature>
<dbReference type="AlphaFoldDB" id="A0A6B8MCL7"/>
<protein>
    <submittedName>
        <fullName evidence="3">Multi antimicrobial extrusion protein MatE</fullName>
    </submittedName>
</protein>
<accession>A0A6B8MCL7</accession>
<reference evidence="3 4" key="1">
    <citation type="submission" date="2019-09" db="EMBL/GenBank/DDBJ databases">
        <title>Isolation and complete genome sequencing of Methylocystis species.</title>
        <authorList>
            <person name="Rumah B.L."/>
            <person name="Stead C.E."/>
            <person name="Stevens B.C."/>
            <person name="Minton N.P."/>
            <person name="Grosse-Honebrink A."/>
            <person name="Zhang Y."/>
        </authorList>
    </citation>
    <scope>NUCLEOTIDE SEQUENCE [LARGE SCALE GENOMIC DNA]</scope>
    <source>
        <strain evidence="3 4">BRCS2</strain>
        <plasmid evidence="3 4">unnamed2</plasmid>
    </source>
</reference>
<evidence type="ECO:0000313" key="3">
    <source>
        <dbReference type="EMBL" id="QGN00126.1"/>
    </source>
</evidence>
<sequence length="437" mass="46588">MRDQGFWRGYWPLLLAIGASQLSQQADMAMVGRLGGAASGAYAMLTRLAVVDLVLMSAMGAVASTAVAKAQRDGGAAQMVGRTLGLALVAGLCCCALGLTAYPALAEALAGDGEVARLIGEAVFWYSLAAPFRFLTNTSAFALHALGFGAAVVRWKLTEFVAKAAANYLLMEHLGFGFAGCFVAGAIILVASTLWCRGTLAAHAIGWIAVPQRSWASMFLRSTAWEAQRILSLQLAVLFSLALFAAPWLGNYEVSRLASYAAGQTFLLVLFSPFMALMRFLAFRLANLREDERAASMRRLWLTGAPITAGGAMLLFIGRDALGELYGQHGPWWSALIQAAAISLPFRYVANVLRAILHARGNFGAVATADGVALWLLATPLVAMGLSLDSPVVAYSSLILPEAASTAWLWRRLDRSPRFGFVVERGENFALSKGNGP</sequence>
<dbReference type="PANTHER" id="PTHR43298:SF2">
    <property type="entry name" value="FMN_FAD EXPORTER YEEO-RELATED"/>
    <property type="match status" value="1"/>
</dbReference>
<keyword evidence="1" id="KW-0813">Transport</keyword>
<dbReference type="EMBL" id="CP044333">
    <property type="protein sequence ID" value="QGN00126.1"/>
    <property type="molecule type" value="Genomic_DNA"/>
</dbReference>
<organism evidence="3 4">
    <name type="scientific">Methylocystis parvus</name>
    <dbReference type="NCBI Taxonomy" id="134"/>
    <lineage>
        <taxon>Bacteria</taxon>
        <taxon>Pseudomonadati</taxon>
        <taxon>Pseudomonadota</taxon>
        <taxon>Alphaproteobacteria</taxon>
        <taxon>Hyphomicrobiales</taxon>
        <taxon>Methylocystaceae</taxon>
        <taxon>Methylocystis</taxon>
    </lineage>
</organism>
<name>A0A6B8MCL7_9HYPH</name>
<feature type="transmembrane region" description="Helical" evidence="2">
    <location>
        <begin position="200"/>
        <end position="218"/>
    </location>
</feature>
<dbReference type="KEGG" id="mpar:F7D14_21380"/>
<evidence type="ECO:0000256" key="2">
    <source>
        <dbReference type="SAM" id="Phobius"/>
    </source>
</evidence>
<evidence type="ECO:0000313" key="4">
    <source>
        <dbReference type="Proteomes" id="UP000422569"/>
    </source>
</evidence>
<keyword evidence="3" id="KW-0614">Plasmid</keyword>
<feature type="transmembrane region" description="Helical" evidence="2">
    <location>
        <begin position="174"/>
        <end position="194"/>
    </location>
</feature>
<gene>
    <name evidence="3" type="ORF">F7D14_21380</name>
</gene>
<feature type="transmembrane region" description="Helical" evidence="2">
    <location>
        <begin position="230"/>
        <end position="249"/>
    </location>
</feature>
<keyword evidence="4" id="KW-1185">Reference proteome</keyword>
<dbReference type="NCBIfam" id="NF045578">
    <property type="entry name" value="export_MbnM"/>
    <property type="match status" value="1"/>
</dbReference>
<feature type="transmembrane region" description="Helical" evidence="2">
    <location>
        <begin position="362"/>
        <end position="386"/>
    </location>
</feature>
<dbReference type="GO" id="GO:0005886">
    <property type="term" value="C:plasma membrane"/>
    <property type="evidence" value="ECO:0007669"/>
    <property type="project" value="TreeGrafter"/>
</dbReference>
<feature type="transmembrane region" description="Helical" evidence="2">
    <location>
        <begin position="41"/>
        <end position="63"/>
    </location>
</feature>